<evidence type="ECO:0000313" key="3">
    <source>
        <dbReference type="EMBL" id="QJQ33112.1"/>
    </source>
</evidence>
<feature type="transmembrane region" description="Helical" evidence="1">
    <location>
        <begin position="145"/>
        <end position="167"/>
    </location>
</feature>
<reference evidence="3 4" key="1">
    <citation type="submission" date="2020-01" db="EMBL/GenBank/DDBJ databases">
        <title>Sphingomonas sp. strain CSW-10.</title>
        <authorList>
            <person name="Chen W.-M."/>
        </authorList>
    </citation>
    <scope>NUCLEOTIDE SEQUENCE [LARGE SCALE GENOMIC DNA]</scope>
    <source>
        <strain evidence="3 4">CSW-10</strain>
    </source>
</reference>
<feature type="transmembrane region" description="Helical" evidence="1">
    <location>
        <begin position="173"/>
        <end position="194"/>
    </location>
</feature>
<feature type="transmembrane region" description="Helical" evidence="1">
    <location>
        <begin position="76"/>
        <end position="98"/>
    </location>
</feature>
<dbReference type="AlphaFoldDB" id="A0A6M4AXK3"/>
<accession>A0A6M4AXK3</accession>
<feature type="domain" description="Phosphatidic acid phosphatase type 2/haloperoxidase" evidence="2">
    <location>
        <begin position="77"/>
        <end position="188"/>
    </location>
</feature>
<protein>
    <submittedName>
        <fullName evidence="3">Phosphatase PAP2 family protein</fullName>
    </submittedName>
</protein>
<dbReference type="Pfam" id="PF01569">
    <property type="entry name" value="PAP2"/>
    <property type="match status" value="1"/>
</dbReference>
<keyword evidence="1" id="KW-0472">Membrane</keyword>
<dbReference type="InterPro" id="IPR000326">
    <property type="entry name" value="PAP2/HPO"/>
</dbReference>
<dbReference type="InterPro" id="IPR036938">
    <property type="entry name" value="PAP2/HPO_sf"/>
</dbReference>
<dbReference type="Gene3D" id="1.20.144.10">
    <property type="entry name" value="Phosphatidic acid phosphatase type 2/haloperoxidase"/>
    <property type="match status" value="2"/>
</dbReference>
<feature type="transmembrane region" description="Helical" evidence="1">
    <location>
        <begin position="118"/>
        <end position="138"/>
    </location>
</feature>
<keyword evidence="4" id="KW-1185">Reference proteome</keyword>
<name>A0A6M4AXK3_9SPHN</name>
<evidence type="ECO:0000313" key="4">
    <source>
        <dbReference type="Proteomes" id="UP000503018"/>
    </source>
</evidence>
<dbReference type="CDD" id="cd03392">
    <property type="entry name" value="PAP2_like_2"/>
    <property type="match status" value="1"/>
</dbReference>
<dbReference type="PANTHER" id="PTHR14969">
    <property type="entry name" value="SPHINGOSINE-1-PHOSPHATE PHOSPHOHYDROLASE"/>
    <property type="match status" value="1"/>
</dbReference>
<gene>
    <name evidence="3" type="ORF">GV829_12225</name>
</gene>
<evidence type="ECO:0000256" key="1">
    <source>
        <dbReference type="SAM" id="Phobius"/>
    </source>
</evidence>
<dbReference type="SUPFAM" id="SSF48317">
    <property type="entry name" value="Acid phosphatase/Vanadium-dependent haloperoxidase"/>
    <property type="match status" value="1"/>
</dbReference>
<dbReference type="SMART" id="SM00014">
    <property type="entry name" value="acidPPc"/>
    <property type="match status" value="1"/>
</dbReference>
<dbReference type="KEGG" id="slan:GV829_12225"/>
<evidence type="ECO:0000259" key="2">
    <source>
        <dbReference type="SMART" id="SM00014"/>
    </source>
</evidence>
<keyword evidence="1" id="KW-0812">Transmembrane</keyword>
<proteinExistence type="predicted"/>
<keyword evidence="1" id="KW-1133">Transmembrane helix</keyword>
<dbReference type="RefSeq" id="WP_169947049.1">
    <property type="nucleotide sequence ID" value="NZ_CP053015.1"/>
</dbReference>
<dbReference type="PANTHER" id="PTHR14969:SF13">
    <property type="entry name" value="AT30094P"/>
    <property type="match status" value="1"/>
</dbReference>
<organism evidence="3 4">
    <name type="scientific">Sphingomonas lacunae</name>
    <dbReference type="NCBI Taxonomy" id="2698828"/>
    <lineage>
        <taxon>Bacteria</taxon>
        <taxon>Pseudomonadati</taxon>
        <taxon>Pseudomonadota</taxon>
        <taxon>Alphaproteobacteria</taxon>
        <taxon>Sphingomonadales</taxon>
        <taxon>Sphingomonadaceae</taxon>
        <taxon>Sphingomonas</taxon>
    </lineage>
</organism>
<dbReference type="EMBL" id="CP053015">
    <property type="protein sequence ID" value="QJQ33112.1"/>
    <property type="molecule type" value="Genomic_DNA"/>
</dbReference>
<dbReference type="Proteomes" id="UP000503018">
    <property type="component" value="Chromosome"/>
</dbReference>
<sequence length="203" mass="21697">MFLVAVAWIMLVHWCGTSAIDRMLMLELRGLAISGPQSLTAGFLWLSWVGNADQRTPLILLATLALYLWDQRRAALALPIAAFGSTLTANGVIKPLVARERPDVVPWLTDADGFSLPSGHATGSIAFLLIIWMLTAGIDTRSVRIGIRGGTIILVAGMGVSRVWLGVHWPSDIIAGWLWGGAFALAAVLCSRSLPKGTGQGRA</sequence>